<dbReference type="GO" id="GO:0000724">
    <property type="term" value="P:double-strand break repair via homologous recombination"/>
    <property type="evidence" value="ECO:0007669"/>
    <property type="project" value="TreeGrafter"/>
</dbReference>
<feature type="domain" description="SWIM-type" evidence="2">
    <location>
        <begin position="85"/>
        <end position="123"/>
    </location>
</feature>
<keyword evidence="1" id="KW-0479">Metal-binding</keyword>
<dbReference type="AlphaFoldDB" id="A0A336M7K1"/>
<protein>
    <submittedName>
        <fullName evidence="3">CSON011531 protein</fullName>
    </submittedName>
</protein>
<dbReference type="PANTHER" id="PTHR28498:SF1">
    <property type="entry name" value="ZINC FINGER SWIM DOMAIN-CONTAINING PROTEIN 7"/>
    <property type="match status" value="1"/>
</dbReference>
<reference evidence="3" key="1">
    <citation type="submission" date="2018-07" db="EMBL/GenBank/DDBJ databases">
        <authorList>
            <person name="Quirk P.G."/>
            <person name="Krulwich T.A."/>
        </authorList>
    </citation>
    <scope>NUCLEOTIDE SEQUENCE</scope>
</reference>
<keyword evidence="1" id="KW-0863">Zinc-finger</keyword>
<evidence type="ECO:0000259" key="2">
    <source>
        <dbReference type="PROSITE" id="PS50966"/>
    </source>
</evidence>
<organism evidence="3">
    <name type="scientific">Culicoides sonorensis</name>
    <name type="common">Biting midge</name>
    <dbReference type="NCBI Taxonomy" id="179676"/>
    <lineage>
        <taxon>Eukaryota</taxon>
        <taxon>Metazoa</taxon>
        <taxon>Ecdysozoa</taxon>
        <taxon>Arthropoda</taxon>
        <taxon>Hexapoda</taxon>
        <taxon>Insecta</taxon>
        <taxon>Pterygota</taxon>
        <taxon>Neoptera</taxon>
        <taxon>Endopterygota</taxon>
        <taxon>Diptera</taxon>
        <taxon>Nematocera</taxon>
        <taxon>Chironomoidea</taxon>
        <taxon>Ceratopogonidae</taxon>
        <taxon>Ceratopogoninae</taxon>
        <taxon>Culicoides</taxon>
        <taxon>Monoculicoides</taxon>
    </lineage>
</organism>
<name>A0A336M7K1_CULSO</name>
<dbReference type="PROSITE" id="PS50966">
    <property type="entry name" value="ZF_SWIM"/>
    <property type="match status" value="1"/>
</dbReference>
<dbReference type="PANTHER" id="PTHR28498">
    <property type="entry name" value="ZINC FINGER SWIM DOMAIN-CONTAINING PROTEIN 7"/>
    <property type="match status" value="1"/>
</dbReference>
<keyword evidence="1" id="KW-0862">Zinc</keyword>
<dbReference type="VEuPathDB" id="VectorBase:CSON011531"/>
<dbReference type="GO" id="GO:0008270">
    <property type="term" value="F:zinc ion binding"/>
    <property type="evidence" value="ECO:0007669"/>
    <property type="project" value="UniProtKB-KW"/>
</dbReference>
<evidence type="ECO:0000313" key="3">
    <source>
        <dbReference type="EMBL" id="SSX24803.1"/>
    </source>
</evidence>
<dbReference type="InterPro" id="IPR007527">
    <property type="entry name" value="Znf_SWIM"/>
</dbReference>
<proteinExistence type="predicted"/>
<evidence type="ECO:0000256" key="1">
    <source>
        <dbReference type="PROSITE-ProRule" id="PRU00325"/>
    </source>
</evidence>
<sequence>MSFKPDVHELVLAKTVDLVLERIETSCNADPNYQLTSRDLLELHSLLGVVTFRALEILDSSVIRYYTCENRAPIIWVEGIQNKPYLFYAGCNNCPCPSFKFNVKQHKTQFTCKHNLASRVAIALKKELIIEVSLPEYKKFLLQIEQSAEET</sequence>
<gene>
    <name evidence="3" type="primary">CSON011531</name>
</gene>
<dbReference type="GO" id="GO:0097196">
    <property type="term" value="C:Shu complex"/>
    <property type="evidence" value="ECO:0007669"/>
    <property type="project" value="TreeGrafter"/>
</dbReference>
<dbReference type="EMBL" id="UFQT01000501">
    <property type="protein sequence ID" value="SSX24803.1"/>
    <property type="molecule type" value="Genomic_DNA"/>
</dbReference>
<accession>A0A336M7K1</accession>